<keyword evidence="5" id="KW-1185">Reference proteome</keyword>
<dbReference type="PANTHER" id="PTHR30290:SF38">
    <property type="entry name" value="D,D-DIPEPTIDE-BINDING PERIPLASMIC PROTEIN DDPA-RELATED"/>
    <property type="match status" value="1"/>
</dbReference>
<comment type="caution">
    <text evidence="4">The sequence shown here is derived from an EMBL/GenBank/DDBJ whole genome shotgun (WGS) entry which is preliminary data.</text>
</comment>
<evidence type="ECO:0000256" key="1">
    <source>
        <dbReference type="ARBA" id="ARBA00022729"/>
    </source>
</evidence>
<protein>
    <submittedName>
        <fullName evidence="4">ABC transporter substrate-binding protein</fullName>
    </submittedName>
</protein>
<dbReference type="GO" id="GO:1904680">
    <property type="term" value="F:peptide transmembrane transporter activity"/>
    <property type="evidence" value="ECO:0007669"/>
    <property type="project" value="TreeGrafter"/>
</dbReference>
<evidence type="ECO:0000256" key="2">
    <source>
        <dbReference type="SAM" id="SignalP"/>
    </source>
</evidence>
<dbReference type="EMBL" id="JAEIOS010000011">
    <property type="protein sequence ID" value="MBI8989435.1"/>
    <property type="molecule type" value="Genomic_DNA"/>
</dbReference>
<evidence type="ECO:0000259" key="3">
    <source>
        <dbReference type="Pfam" id="PF00496"/>
    </source>
</evidence>
<dbReference type="GO" id="GO:0015833">
    <property type="term" value="P:peptide transport"/>
    <property type="evidence" value="ECO:0007669"/>
    <property type="project" value="TreeGrafter"/>
</dbReference>
<dbReference type="Proteomes" id="UP000645966">
    <property type="component" value="Unassembled WGS sequence"/>
</dbReference>
<proteinExistence type="predicted"/>
<name>A0A934M8S5_9CORY</name>
<dbReference type="InterPro" id="IPR039424">
    <property type="entry name" value="SBP_5"/>
</dbReference>
<sequence>MDATHLNDRIRHGAATTLVAAGASFALAACSAGSTAIQTAATADSGAVVVAVSGTPATLDFTTTGGAAIPQAMMSNIYETLVRIDDDGHIVPWLATGWDVSDDRTVYTFHLRDGVTFTNGSPFTAETAKFSIDRVLSDAWTNGLKKLMSPVAGTRVVDTHTLEVTLNAPSNQWLFAMGTFVGAMMTPDGVDSLATDPVGTGPYTVTDFALGQSITFAARDDYWGEAPRNNAAAIRYFADAVGATNALRSGDVDAVYSMQSPELLDTITAHGHYNVEVGTTNGEVLLSMNNRRAPFDDIRVRRAVMYAIDRQAVIDTAWDGFGTDTGGTPVPPTDPWYEKSERYPHDPEKARQLLAEAGINGTNNRVVISVPSRPYATAVSEIIVSQLRDVGFDARIEATEFPAVWLQKVFRQHDYDMSIILHIEARDIPALFGDPDYYLGFDSPAVREDIARADAGSPEEYVAGMRAAVDTIMDQAAADTLFNYPNIVITAPGVTGVNADAVDDALELATISVEEERD</sequence>
<organism evidence="4 5">
    <name type="scientific">Corynebacterium meridianum</name>
    <dbReference type="NCBI Taxonomy" id="2765363"/>
    <lineage>
        <taxon>Bacteria</taxon>
        <taxon>Bacillati</taxon>
        <taxon>Actinomycetota</taxon>
        <taxon>Actinomycetes</taxon>
        <taxon>Mycobacteriales</taxon>
        <taxon>Corynebacteriaceae</taxon>
        <taxon>Corynebacterium</taxon>
    </lineage>
</organism>
<reference evidence="4" key="1">
    <citation type="submission" date="2020-12" db="EMBL/GenBank/DDBJ databases">
        <title>Genome public.</title>
        <authorList>
            <person name="Sun Q."/>
        </authorList>
    </citation>
    <scope>NUCLEOTIDE SEQUENCE</scope>
    <source>
        <strain evidence="4">CCM 8863</strain>
    </source>
</reference>
<dbReference type="Pfam" id="PF00496">
    <property type="entry name" value="SBP_bac_5"/>
    <property type="match status" value="1"/>
</dbReference>
<dbReference type="CDD" id="cd08494">
    <property type="entry name" value="PBP2_NikA_DppA_OppA_like_6"/>
    <property type="match status" value="1"/>
</dbReference>
<dbReference type="SUPFAM" id="SSF53850">
    <property type="entry name" value="Periplasmic binding protein-like II"/>
    <property type="match status" value="1"/>
</dbReference>
<dbReference type="Gene3D" id="3.40.190.10">
    <property type="entry name" value="Periplasmic binding protein-like II"/>
    <property type="match status" value="1"/>
</dbReference>
<dbReference type="PANTHER" id="PTHR30290">
    <property type="entry name" value="PERIPLASMIC BINDING COMPONENT OF ABC TRANSPORTER"/>
    <property type="match status" value="1"/>
</dbReference>
<dbReference type="AlphaFoldDB" id="A0A934M8S5"/>
<feature type="signal peptide" evidence="2">
    <location>
        <begin position="1"/>
        <end position="28"/>
    </location>
</feature>
<feature type="chain" id="PRO_5037143755" evidence="2">
    <location>
        <begin position="29"/>
        <end position="518"/>
    </location>
</feature>
<dbReference type="RefSeq" id="WP_198738416.1">
    <property type="nucleotide sequence ID" value="NZ_JAEIOS010000011.1"/>
</dbReference>
<evidence type="ECO:0000313" key="4">
    <source>
        <dbReference type="EMBL" id="MBI8989435.1"/>
    </source>
</evidence>
<evidence type="ECO:0000313" key="5">
    <source>
        <dbReference type="Proteomes" id="UP000645966"/>
    </source>
</evidence>
<dbReference type="Gene3D" id="3.10.105.10">
    <property type="entry name" value="Dipeptide-binding Protein, Domain 3"/>
    <property type="match status" value="1"/>
</dbReference>
<feature type="domain" description="Solute-binding protein family 5" evidence="3">
    <location>
        <begin position="90"/>
        <end position="420"/>
    </location>
</feature>
<accession>A0A934M8S5</accession>
<gene>
    <name evidence="4" type="ORF">JDV75_06630</name>
</gene>
<keyword evidence="1 2" id="KW-0732">Signal</keyword>
<dbReference type="InterPro" id="IPR000914">
    <property type="entry name" value="SBP_5_dom"/>
</dbReference>